<evidence type="ECO:0000313" key="6">
    <source>
        <dbReference type="EMBL" id="CAH1392649.1"/>
    </source>
</evidence>
<dbReference type="PANTHER" id="PTHR45791:SF6">
    <property type="entry name" value="CALCIUM AND INTEGRIN BINDING FAMILY MEMBER 2"/>
    <property type="match status" value="1"/>
</dbReference>
<dbReference type="GO" id="GO:0005509">
    <property type="term" value="F:calcium ion binding"/>
    <property type="evidence" value="ECO:0007669"/>
    <property type="project" value="InterPro"/>
</dbReference>
<dbReference type="SMART" id="SM00054">
    <property type="entry name" value="EFh"/>
    <property type="match status" value="3"/>
</dbReference>
<accession>A0A9P0E2H3</accession>
<keyword evidence="1" id="KW-0479">Metal-binding</keyword>
<dbReference type="PANTHER" id="PTHR45791">
    <property type="entry name" value="CALCIUM AND INTEGRIN BINDING FAMILY MEMBER 2"/>
    <property type="match status" value="1"/>
</dbReference>
<evidence type="ECO:0000259" key="5">
    <source>
        <dbReference type="SMART" id="SM00054"/>
    </source>
</evidence>
<evidence type="ECO:0000256" key="3">
    <source>
        <dbReference type="ARBA" id="ARBA00022837"/>
    </source>
</evidence>
<name>A0A9P0E2H3_NEZVI</name>
<dbReference type="Pfam" id="PF13499">
    <property type="entry name" value="EF-hand_7"/>
    <property type="match status" value="1"/>
</dbReference>
<feature type="domain" description="EF-hand" evidence="5">
    <location>
        <begin position="110"/>
        <end position="138"/>
    </location>
</feature>
<dbReference type="InterPro" id="IPR002048">
    <property type="entry name" value="EF_hand_dom"/>
</dbReference>
<evidence type="ECO:0000256" key="1">
    <source>
        <dbReference type="ARBA" id="ARBA00022723"/>
    </source>
</evidence>
<evidence type="ECO:0000313" key="7">
    <source>
        <dbReference type="Proteomes" id="UP001152798"/>
    </source>
</evidence>
<reference evidence="6" key="1">
    <citation type="submission" date="2022-01" db="EMBL/GenBank/DDBJ databases">
        <authorList>
            <person name="King R."/>
        </authorList>
    </citation>
    <scope>NUCLEOTIDE SEQUENCE</scope>
</reference>
<dbReference type="GO" id="GO:0055074">
    <property type="term" value="P:calcium ion homeostasis"/>
    <property type="evidence" value="ECO:0007669"/>
    <property type="project" value="TreeGrafter"/>
</dbReference>
<dbReference type="Proteomes" id="UP001152798">
    <property type="component" value="Chromosome 2"/>
</dbReference>
<dbReference type="SUPFAM" id="SSF47473">
    <property type="entry name" value="EF-hand"/>
    <property type="match status" value="1"/>
</dbReference>
<protein>
    <recommendedName>
        <fullName evidence="5">EF-hand domain-containing protein</fullName>
    </recommendedName>
</protein>
<dbReference type="InterPro" id="IPR011992">
    <property type="entry name" value="EF-hand-dom_pair"/>
</dbReference>
<keyword evidence="4" id="KW-0460">Magnesium</keyword>
<sequence length="190" mass="21985">MGNKVVVFSEEQLQDYQDCTFLTRKDILRIQKKFRNLATDIVPKSMTAGNVTSTVMLPLDTIVKLPELRENPFKRRICEVFSKDNTGNLTFDEFLDMLSIFSEEAPRDIKVFYAFKIYDFDNDNHIGNEDMCTALKILTVNELNAEEMNQVCSKAIEEADVDGDGKLSYMEFNHVILRSPEFFSTFHIRI</sequence>
<keyword evidence="2" id="KW-0677">Repeat</keyword>
<dbReference type="GO" id="GO:0000287">
    <property type="term" value="F:magnesium ion binding"/>
    <property type="evidence" value="ECO:0007669"/>
    <property type="project" value="TreeGrafter"/>
</dbReference>
<evidence type="ECO:0000256" key="2">
    <source>
        <dbReference type="ARBA" id="ARBA00022737"/>
    </source>
</evidence>
<dbReference type="EMBL" id="OV725078">
    <property type="protein sequence ID" value="CAH1392649.1"/>
    <property type="molecule type" value="Genomic_DNA"/>
</dbReference>
<dbReference type="CDD" id="cd00051">
    <property type="entry name" value="EFh"/>
    <property type="match status" value="1"/>
</dbReference>
<dbReference type="InterPro" id="IPR018247">
    <property type="entry name" value="EF_Hand_1_Ca_BS"/>
</dbReference>
<dbReference type="Gene3D" id="1.10.238.10">
    <property type="entry name" value="EF-hand"/>
    <property type="match status" value="2"/>
</dbReference>
<keyword evidence="3" id="KW-0106">Calcium</keyword>
<dbReference type="AlphaFoldDB" id="A0A9P0E2H3"/>
<evidence type="ECO:0000256" key="4">
    <source>
        <dbReference type="ARBA" id="ARBA00022842"/>
    </source>
</evidence>
<organism evidence="6 7">
    <name type="scientific">Nezara viridula</name>
    <name type="common">Southern green stink bug</name>
    <name type="synonym">Cimex viridulus</name>
    <dbReference type="NCBI Taxonomy" id="85310"/>
    <lineage>
        <taxon>Eukaryota</taxon>
        <taxon>Metazoa</taxon>
        <taxon>Ecdysozoa</taxon>
        <taxon>Arthropoda</taxon>
        <taxon>Hexapoda</taxon>
        <taxon>Insecta</taxon>
        <taxon>Pterygota</taxon>
        <taxon>Neoptera</taxon>
        <taxon>Paraneoptera</taxon>
        <taxon>Hemiptera</taxon>
        <taxon>Heteroptera</taxon>
        <taxon>Panheteroptera</taxon>
        <taxon>Pentatomomorpha</taxon>
        <taxon>Pentatomoidea</taxon>
        <taxon>Pentatomidae</taxon>
        <taxon>Pentatominae</taxon>
        <taxon>Nezara</taxon>
    </lineage>
</organism>
<dbReference type="InterPro" id="IPR051433">
    <property type="entry name" value="CIBP"/>
</dbReference>
<gene>
    <name evidence="6" type="ORF">NEZAVI_LOCUS3430</name>
</gene>
<feature type="domain" description="EF-hand" evidence="5">
    <location>
        <begin position="73"/>
        <end position="101"/>
    </location>
</feature>
<dbReference type="FunFam" id="1.10.238.10:FF:000079">
    <property type="entry name" value="Calcium and integrin-binding family member 2"/>
    <property type="match status" value="1"/>
</dbReference>
<keyword evidence="7" id="KW-1185">Reference proteome</keyword>
<dbReference type="PROSITE" id="PS00018">
    <property type="entry name" value="EF_HAND_1"/>
    <property type="match status" value="2"/>
</dbReference>
<proteinExistence type="predicted"/>
<dbReference type="OrthoDB" id="114727at2759"/>
<feature type="domain" description="EF-hand" evidence="5">
    <location>
        <begin position="151"/>
        <end position="179"/>
    </location>
</feature>